<comment type="caution">
    <text evidence="3">The sequence shown here is derived from an EMBL/GenBank/DDBJ whole genome shotgun (WGS) entry which is preliminary data.</text>
</comment>
<dbReference type="GO" id="GO:0008237">
    <property type="term" value="F:metallopeptidase activity"/>
    <property type="evidence" value="ECO:0007669"/>
    <property type="project" value="InterPro"/>
</dbReference>
<organism evidence="3">
    <name type="scientific">marine sediment metagenome</name>
    <dbReference type="NCBI Taxonomy" id="412755"/>
    <lineage>
        <taxon>unclassified sequences</taxon>
        <taxon>metagenomes</taxon>
        <taxon>ecological metagenomes</taxon>
    </lineage>
</organism>
<dbReference type="EMBL" id="LAZR01062655">
    <property type="protein sequence ID" value="KKK61076.1"/>
    <property type="molecule type" value="Genomic_DNA"/>
</dbReference>
<dbReference type="PROSITE" id="PS51125">
    <property type="entry name" value="NHL"/>
    <property type="match status" value="1"/>
</dbReference>
<evidence type="ECO:0000259" key="2">
    <source>
        <dbReference type="Pfam" id="PF19289"/>
    </source>
</evidence>
<dbReference type="InterPro" id="IPR036059">
    <property type="entry name" value="TldD/PmbA_sf"/>
</dbReference>
<dbReference type="InterPro" id="IPR001258">
    <property type="entry name" value="NHL_repeat"/>
</dbReference>
<dbReference type="InterPro" id="IPR011042">
    <property type="entry name" value="6-blade_b-propeller_TolB-like"/>
</dbReference>
<dbReference type="Gene3D" id="2.120.10.30">
    <property type="entry name" value="TolB, C-terminal domain"/>
    <property type="match status" value="1"/>
</dbReference>
<dbReference type="PANTHER" id="PTHR43666">
    <property type="entry name" value="TLDD PROTEIN"/>
    <property type="match status" value="1"/>
</dbReference>
<keyword evidence="1" id="KW-0677">Repeat</keyword>
<dbReference type="PANTHER" id="PTHR43666:SF1">
    <property type="entry name" value="CONSERVED PROTEIN"/>
    <property type="match status" value="1"/>
</dbReference>
<dbReference type="Pfam" id="PF19289">
    <property type="entry name" value="PmbA_TldD_3rd"/>
    <property type="match status" value="1"/>
</dbReference>
<proteinExistence type="predicted"/>
<dbReference type="SUPFAM" id="SSF111283">
    <property type="entry name" value="Putative modulator of DNA gyrase, PmbA/TldD"/>
    <property type="match status" value="1"/>
</dbReference>
<protein>
    <recommendedName>
        <fullName evidence="2">Metalloprotease TldD/E C-terminal domain-containing protein</fullName>
    </recommendedName>
</protein>
<feature type="non-terminal residue" evidence="3">
    <location>
        <position position="1"/>
    </location>
</feature>
<sequence>VPTSVACDAKGRIYVSDYMNDRIQVFLPNRKLFKTIKVKRPAQVVVHQRTGEIYVFSWWLNNWELSRREQEMQRRMLRLGPVENPGKGVSYTLPGAGRMGQYVATLDSWAAEPTVWLFRQPYRWRGYRTSWWRAPGIQLLTIKDGKLVVKRSNHYETQRLMSDPKGKEKLGVDPKANASAFVPRNGFRFARGGGRHFDAQPGIHPTNILLPGEVESTESMSRLVGDGIYIGRIWYTYPVNGLRAGDFTGTVVGDSYIIRDGKLAEPLKPNTLRINENIRNVLNGVIGVSKEGKPTLVWAADEIVYAPEMAVEKVRLDSIGEYMETL</sequence>
<accession>A0A0F8ZMA3</accession>
<dbReference type="InterPro" id="IPR045569">
    <property type="entry name" value="Metalloprtase-TldD/E_C"/>
</dbReference>
<dbReference type="AlphaFoldDB" id="A0A0F8ZMA3"/>
<name>A0A0F8ZMA3_9ZZZZ</name>
<reference evidence="3" key="1">
    <citation type="journal article" date="2015" name="Nature">
        <title>Complex archaea that bridge the gap between prokaryotes and eukaryotes.</title>
        <authorList>
            <person name="Spang A."/>
            <person name="Saw J.H."/>
            <person name="Jorgensen S.L."/>
            <person name="Zaremba-Niedzwiedzka K."/>
            <person name="Martijn J."/>
            <person name="Lind A.E."/>
            <person name="van Eijk R."/>
            <person name="Schleper C."/>
            <person name="Guy L."/>
            <person name="Ettema T.J."/>
        </authorList>
    </citation>
    <scope>NUCLEOTIDE SEQUENCE</scope>
</reference>
<gene>
    <name evidence="3" type="ORF">LCGC14_3017960</name>
</gene>
<evidence type="ECO:0000256" key="1">
    <source>
        <dbReference type="ARBA" id="ARBA00022737"/>
    </source>
</evidence>
<dbReference type="SUPFAM" id="SSF63829">
    <property type="entry name" value="Calcium-dependent phosphotriesterase"/>
    <property type="match status" value="1"/>
</dbReference>
<dbReference type="GO" id="GO:0006508">
    <property type="term" value="P:proteolysis"/>
    <property type="evidence" value="ECO:0007669"/>
    <property type="project" value="InterPro"/>
</dbReference>
<feature type="domain" description="Metalloprotease TldD/E C-terminal" evidence="2">
    <location>
        <begin position="193"/>
        <end position="315"/>
    </location>
</feature>
<evidence type="ECO:0000313" key="3">
    <source>
        <dbReference type="EMBL" id="KKK61076.1"/>
    </source>
</evidence>